<name>G0UTU2_TRYCI</name>
<feature type="region of interest" description="Disordered" evidence="1">
    <location>
        <begin position="354"/>
        <end position="401"/>
    </location>
</feature>
<dbReference type="EMBL" id="HE575322">
    <property type="protein sequence ID" value="CCC92806.1"/>
    <property type="molecule type" value="Genomic_DNA"/>
</dbReference>
<feature type="region of interest" description="Disordered" evidence="1">
    <location>
        <begin position="508"/>
        <end position="536"/>
    </location>
</feature>
<protein>
    <recommendedName>
        <fullName evidence="3">DNA repair protein Rad9</fullName>
    </recommendedName>
</protein>
<sequence>MFLTFTIMGDFLRPFLQLLQTTARQGEVIYFEPLEGVLRLRSVSASRTVYLLATVATEHMNGYRYSGKSSAAAGVTLDGVDEARGETSRGGADVECHLPILGKALLSTVLRQGQQLRSLSVHYTDEDCDVGTGDTMRWECIVGDGTVKTFLLQLLDKMPERILISPDAYTFDACAPAKIWGSFLRHLPSSPYVIIQPRRQHLELLVINFSKGAEQEPDSTIVVWPSDLLFMHQKSTANSSIDSDVPLPGKVIDAKPFKQVCMLADQLGMMIRVRSGVEKLPLFVETITAQEVGEVAAGRASAFLSDGPEGSLSDGPVSRLMPLFSPFRVRFSMYISANDIALPEVFGPNNLATASRRSTNSSLTGPRDSSSFVGVCPSPRSTAIATSKPSHGDPKASARSRLPQAAIDHPVAATPVTTIGERVVDSGFNSVAVSPPLRPATLCESTPQEGSEEQVLPSSSHVRDSEARFDVNMGVEQEVAPPCDGLSCAVIKDLHRGVTVSGLASFENEPISSHSNASKRQRSWDGSDEGPYAQMGTTGIDLRCEIGTGERGGVVGVKQSESQLESDRMKVNQSSVPCSQLALEARYPLDFAEFMSSMADEWNSDWMDEGDEELQRFLDSCTTVLVVPSTQT</sequence>
<feature type="region of interest" description="Disordered" evidence="1">
    <location>
        <begin position="443"/>
        <end position="463"/>
    </location>
</feature>
<dbReference type="GO" id="GO:0030896">
    <property type="term" value="C:checkpoint clamp complex"/>
    <property type="evidence" value="ECO:0007669"/>
    <property type="project" value="InterPro"/>
</dbReference>
<dbReference type="PANTHER" id="PTHR15237:SF0">
    <property type="entry name" value="CELL CYCLE CHECKPOINT CONTROL PROTEIN"/>
    <property type="match status" value="1"/>
</dbReference>
<dbReference type="PANTHER" id="PTHR15237">
    <property type="entry name" value="DNA REPAIR PROTEIN RAD9"/>
    <property type="match status" value="1"/>
</dbReference>
<evidence type="ECO:0000256" key="1">
    <source>
        <dbReference type="SAM" id="MobiDB-lite"/>
    </source>
</evidence>
<proteinExistence type="predicted"/>
<dbReference type="InterPro" id="IPR007268">
    <property type="entry name" value="Rad9/Ddc1"/>
</dbReference>
<evidence type="ECO:0008006" key="3">
    <source>
        <dbReference type="Google" id="ProtNLM"/>
    </source>
</evidence>
<evidence type="ECO:0000313" key="2">
    <source>
        <dbReference type="EMBL" id="CCC92806.1"/>
    </source>
</evidence>
<feature type="compositionally biased region" description="Polar residues" evidence="1">
    <location>
        <begin position="379"/>
        <end position="389"/>
    </location>
</feature>
<dbReference type="GO" id="GO:0000076">
    <property type="term" value="P:DNA replication checkpoint signaling"/>
    <property type="evidence" value="ECO:0007669"/>
    <property type="project" value="TreeGrafter"/>
</dbReference>
<dbReference type="GO" id="GO:0031573">
    <property type="term" value="P:mitotic intra-S DNA damage checkpoint signaling"/>
    <property type="evidence" value="ECO:0007669"/>
    <property type="project" value="TreeGrafter"/>
</dbReference>
<feature type="compositionally biased region" description="Polar residues" evidence="1">
    <location>
        <begin position="354"/>
        <end position="372"/>
    </location>
</feature>
<dbReference type="GO" id="GO:0006281">
    <property type="term" value="P:DNA repair"/>
    <property type="evidence" value="ECO:0007669"/>
    <property type="project" value="TreeGrafter"/>
</dbReference>
<dbReference type="Gene3D" id="3.70.10.10">
    <property type="match status" value="1"/>
</dbReference>
<gene>
    <name evidence="2" type="ORF">TCIL3000_9_2030</name>
</gene>
<dbReference type="GO" id="GO:0071479">
    <property type="term" value="P:cellular response to ionizing radiation"/>
    <property type="evidence" value="ECO:0007669"/>
    <property type="project" value="TreeGrafter"/>
</dbReference>
<dbReference type="AlphaFoldDB" id="G0UTU2"/>
<reference evidence="2" key="1">
    <citation type="journal article" date="2012" name="Proc. Natl. Acad. Sci. U.S.A.">
        <title>Antigenic diversity is generated by distinct evolutionary mechanisms in African trypanosome species.</title>
        <authorList>
            <person name="Jackson A.P."/>
            <person name="Berry A."/>
            <person name="Aslett M."/>
            <person name="Allison H.C."/>
            <person name="Burton P."/>
            <person name="Vavrova-Anderson J."/>
            <person name="Brown R."/>
            <person name="Browne H."/>
            <person name="Corton N."/>
            <person name="Hauser H."/>
            <person name="Gamble J."/>
            <person name="Gilderthorp R."/>
            <person name="Marcello L."/>
            <person name="McQuillan J."/>
            <person name="Otto T.D."/>
            <person name="Quail M.A."/>
            <person name="Sanders M.J."/>
            <person name="van Tonder A."/>
            <person name="Ginger M.L."/>
            <person name="Field M.C."/>
            <person name="Barry J.D."/>
            <person name="Hertz-Fowler C."/>
            <person name="Berriman M."/>
        </authorList>
    </citation>
    <scope>NUCLEOTIDE SEQUENCE</scope>
    <source>
        <strain evidence="2">IL3000</strain>
    </source>
</reference>
<organism evidence="2">
    <name type="scientific">Trypanosoma congolense (strain IL3000)</name>
    <dbReference type="NCBI Taxonomy" id="1068625"/>
    <lineage>
        <taxon>Eukaryota</taxon>
        <taxon>Discoba</taxon>
        <taxon>Euglenozoa</taxon>
        <taxon>Kinetoplastea</taxon>
        <taxon>Metakinetoplastina</taxon>
        <taxon>Trypanosomatida</taxon>
        <taxon>Trypanosomatidae</taxon>
        <taxon>Trypanosoma</taxon>
        <taxon>Nannomonas</taxon>
    </lineage>
</organism>
<dbReference type="VEuPathDB" id="TriTrypDB:TcIL3000_9_2030"/>
<accession>G0UTU2</accession>